<accession>A0A8J3ITP3</accession>
<sequence>MTEVAAQEGLEYHFERTRYGNSFDAHRLIHLAATHHLQGEMEERLWKRVLYRGGSAWGD</sequence>
<dbReference type="AlphaFoldDB" id="A0A8J3ITP3"/>
<keyword evidence="3" id="KW-1185">Reference proteome</keyword>
<protein>
    <recommendedName>
        <fullName evidence="1">DSBA-like thioredoxin domain-containing protein</fullName>
    </recommendedName>
</protein>
<reference evidence="2" key="1">
    <citation type="submission" date="2020-10" db="EMBL/GenBank/DDBJ databases">
        <title>Taxonomic study of unclassified bacteria belonging to the class Ktedonobacteria.</title>
        <authorList>
            <person name="Yabe S."/>
            <person name="Wang C.M."/>
            <person name="Zheng Y."/>
            <person name="Sakai Y."/>
            <person name="Cavaletti L."/>
            <person name="Monciardini P."/>
            <person name="Donadio S."/>
        </authorList>
    </citation>
    <scope>NUCLEOTIDE SEQUENCE</scope>
    <source>
        <strain evidence="2">ID150040</strain>
    </source>
</reference>
<dbReference type="InterPro" id="IPR001853">
    <property type="entry name" value="DSBA-like_thioredoxin_dom"/>
</dbReference>
<gene>
    <name evidence="2" type="ORF">KSF_103860</name>
</gene>
<proteinExistence type="predicted"/>
<dbReference type="Proteomes" id="UP000597444">
    <property type="component" value="Unassembled WGS sequence"/>
</dbReference>
<dbReference type="EMBL" id="BNJK01000002">
    <property type="protein sequence ID" value="GHP00339.1"/>
    <property type="molecule type" value="Genomic_DNA"/>
</dbReference>
<evidence type="ECO:0000313" key="3">
    <source>
        <dbReference type="Proteomes" id="UP000597444"/>
    </source>
</evidence>
<dbReference type="RefSeq" id="WP_220210867.1">
    <property type="nucleotide sequence ID" value="NZ_BNJK01000002.1"/>
</dbReference>
<evidence type="ECO:0000259" key="1">
    <source>
        <dbReference type="Pfam" id="PF01323"/>
    </source>
</evidence>
<dbReference type="Pfam" id="PF01323">
    <property type="entry name" value="DSBA"/>
    <property type="match status" value="1"/>
</dbReference>
<organism evidence="2 3">
    <name type="scientific">Reticulibacter mediterranei</name>
    <dbReference type="NCBI Taxonomy" id="2778369"/>
    <lineage>
        <taxon>Bacteria</taxon>
        <taxon>Bacillati</taxon>
        <taxon>Chloroflexota</taxon>
        <taxon>Ktedonobacteria</taxon>
        <taxon>Ktedonobacterales</taxon>
        <taxon>Reticulibacteraceae</taxon>
        <taxon>Reticulibacter</taxon>
    </lineage>
</organism>
<evidence type="ECO:0000313" key="2">
    <source>
        <dbReference type="EMBL" id="GHP00339.1"/>
    </source>
</evidence>
<comment type="caution">
    <text evidence="2">The sequence shown here is derived from an EMBL/GenBank/DDBJ whole genome shotgun (WGS) entry which is preliminary data.</text>
</comment>
<name>A0A8J3ITP3_9CHLR</name>
<dbReference type="Gene3D" id="3.40.30.10">
    <property type="entry name" value="Glutaredoxin"/>
    <property type="match status" value="1"/>
</dbReference>
<feature type="domain" description="DSBA-like thioredoxin" evidence="1">
    <location>
        <begin position="1"/>
        <end position="53"/>
    </location>
</feature>
<dbReference type="GO" id="GO:0016491">
    <property type="term" value="F:oxidoreductase activity"/>
    <property type="evidence" value="ECO:0007669"/>
    <property type="project" value="InterPro"/>
</dbReference>